<comment type="similarity">
    <text evidence="8 9">Belongs to the TRAP transporter small permease family.</text>
</comment>
<comment type="subcellular location">
    <subcellularLocation>
        <location evidence="1 9">Cell inner membrane</location>
        <topology evidence="1 9">Multi-pass membrane protein</topology>
    </subcellularLocation>
</comment>
<keyword evidence="6 9" id="KW-1133">Transmembrane helix</keyword>
<evidence type="ECO:0000256" key="4">
    <source>
        <dbReference type="ARBA" id="ARBA00022519"/>
    </source>
</evidence>
<feature type="transmembrane region" description="Helical" evidence="9">
    <location>
        <begin position="133"/>
        <end position="157"/>
    </location>
</feature>
<dbReference type="EMBL" id="NRRE01000026">
    <property type="protein sequence ID" value="MBK1697892.1"/>
    <property type="molecule type" value="Genomic_DNA"/>
</dbReference>
<evidence type="ECO:0000313" key="11">
    <source>
        <dbReference type="EMBL" id="MBK1697892.1"/>
    </source>
</evidence>
<accession>A0A934QJM3</accession>
<evidence type="ECO:0000256" key="2">
    <source>
        <dbReference type="ARBA" id="ARBA00022448"/>
    </source>
</evidence>
<evidence type="ECO:0000256" key="6">
    <source>
        <dbReference type="ARBA" id="ARBA00022989"/>
    </source>
</evidence>
<feature type="transmembrane region" description="Helical" evidence="9">
    <location>
        <begin position="12"/>
        <end position="38"/>
    </location>
</feature>
<keyword evidence="7 9" id="KW-0472">Membrane</keyword>
<evidence type="ECO:0000256" key="3">
    <source>
        <dbReference type="ARBA" id="ARBA00022475"/>
    </source>
</evidence>
<feature type="transmembrane region" description="Helical" evidence="9">
    <location>
        <begin position="50"/>
        <end position="68"/>
    </location>
</feature>
<comment type="subunit">
    <text evidence="9">The complex comprises the extracytoplasmic solute receptor protein and the two transmembrane proteins.</text>
</comment>
<keyword evidence="2 9" id="KW-0813">Transport</keyword>
<gene>
    <name evidence="11" type="ORF">CKO21_11630</name>
</gene>
<comment type="caution">
    <text evidence="11">The sequence shown here is derived from an EMBL/GenBank/DDBJ whole genome shotgun (WGS) entry which is preliminary data.</text>
</comment>
<feature type="transmembrane region" description="Helical" evidence="9">
    <location>
        <begin position="89"/>
        <end position="113"/>
    </location>
</feature>
<feature type="domain" description="Tripartite ATP-independent periplasmic transporters DctQ component" evidence="10">
    <location>
        <begin position="27"/>
        <end position="158"/>
    </location>
</feature>
<dbReference type="PANTHER" id="PTHR35011:SF10">
    <property type="entry name" value="TRAP TRANSPORTER SMALL PERMEASE PROTEIN"/>
    <property type="match status" value="1"/>
</dbReference>
<evidence type="ECO:0000256" key="1">
    <source>
        <dbReference type="ARBA" id="ARBA00004429"/>
    </source>
</evidence>
<sequence>MDLFVVLIWRLSRACGVIAAGLLAAAVAAVCHLVFVRYVLNESAIWQHEFVTFSVIGATLIGSPYVLLKRGHVNVDLLPLYLGHHGKMALALIASLLSFGFCALLTYYGWTFWHEAWANNWRAETVWAPPLWVPYAAIPLGFGLTAVQYLADILALLTGRDLPFSSSHLEADDALEEAGSGPTLSGGRDR</sequence>
<dbReference type="Proteomes" id="UP000778970">
    <property type="component" value="Unassembled WGS sequence"/>
</dbReference>
<proteinExistence type="inferred from homology"/>
<keyword evidence="5 9" id="KW-0812">Transmembrane</keyword>
<dbReference type="RefSeq" id="WP_027288924.1">
    <property type="nucleotide sequence ID" value="NZ_NRRE01000026.1"/>
</dbReference>
<dbReference type="AlphaFoldDB" id="A0A934QJM3"/>
<protein>
    <recommendedName>
        <fullName evidence="9">TRAP transporter small permease protein</fullName>
    </recommendedName>
</protein>
<evidence type="ECO:0000259" key="10">
    <source>
        <dbReference type="Pfam" id="PF04290"/>
    </source>
</evidence>
<name>A0A934QJM3_9PROT</name>
<evidence type="ECO:0000256" key="7">
    <source>
        <dbReference type="ARBA" id="ARBA00023136"/>
    </source>
</evidence>
<comment type="function">
    <text evidence="9">Part of the tripartite ATP-independent periplasmic (TRAP) transport system.</text>
</comment>
<keyword evidence="3" id="KW-1003">Cell membrane</keyword>
<dbReference type="GO" id="GO:0022857">
    <property type="term" value="F:transmembrane transporter activity"/>
    <property type="evidence" value="ECO:0007669"/>
    <property type="project" value="UniProtKB-UniRule"/>
</dbReference>
<dbReference type="InterPro" id="IPR055348">
    <property type="entry name" value="DctQ"/>
</dbReference>
<evidence type="ECO:0000256" key="9">
    <source>
        <dbReference type="RuleBase" id="RU369079"/>
    </source>
</evidence>
<reference evidence="11" key="2">
    <citation type="journal article" date="2020" name="Microorganisms">
        <title>Osmotic Adaptation and Compatible Solute Biosynthesis of Phototrophic Bacteria as Revealed from Genome Analyses.</title>
        <authorList>
            <person name="Imhoff J.F."/>
            <person name="Rahn T."/>
            <person name="Kunzel S."/>
            <person name="Keller A."/>
            <person name="Neulinger S.C."/>
        </authorList>
    </citation>
    <scope>NUCLEOTIDE SEQUENCE</scope>
    <source>
        <strain evidence="11">DSM 9154</strain>
    </source>
</reference>
<dbReference type="InterPro" id="IPR007387">
    <property type="entry name" value="TRAP_DctQ"/>
</dbReference>
<organism evidence="11 12">
    <name type="scientific">Rhodovibrio salinarum</name>
    <dbReference type="NCBI Taxonomy" id="1087"/>
    <lineage>
        <taxon>Bacteria</taxon>
        <taxon>Pseudomonadati</taxon>
        <taxon>Pseudomonadota</taxon>
        <taxon>Alphaproteobacteria</taxon>
        <taxon>Rhodospirillales</taxon>
        <taxon>Rhodovibrionaceae</taxon>
        <taxon>Rhodovibrio</taxon>
    </lineage>
</organism>
<dbReference type="Pfam" id="PF04290">
    <property type="entry name" value="DctQ"/>
    <property type="match status" value="1"/>
</dbReference>
<dbReference type="GO" id="GO:0005886">
    <property type="term" value="C:plasma membrane"/>
    <property type="evidence" value="ECO:0007669"/>
    <property type="project" value="UniProtKB-SubCell"/>
</dbReference>
<dbReference type="GO" id="GO:0015740">
    <property type="term" value="P:C4-dicarboxylate transport"/>
    <property type="evidence" value="ECO:0007669"/>
    <property type="project" value="TreeGrafter"/>
</dbReference>
<dbReference type="PANTHER" id="PTHR35011">
    <property type="entry name" value="2,3-DIKETO-L-GULONATE TRAP TRANSPORTER SMALL PERMEASE PROTEIN YIAM"/>
    <property type="match status" value="1"/>
</dbReference>
<evidence type="ECO:0000256" key="8">
    <source>
        <dbReference type="ARBA" id="ARBA00038436"/>
    </source>
</evidence>
<reference evidence="11" key="1">
    <citation type="submission" date="2017-08" db="EMBL/GenBank/DDBJ databases">
        <authorList>
            <person name="Imhoff J.F."/>
            <person name="Rahn T."/>
            <person name="Kuenzel S."/>
            <person name="Neulinger S.C."/>
        </authorList>
    </citation>
    <scope>NUCLEOTIDE SEQUENCE</scope>
    <source>
        <strain evidence="11">DSM 9154</strain>
    </source>
</reference>
<keyword evidence="4 9" id="KW-0997">Cell inner membrane</keyword>
<keyword evidence="12" id="KW-1185">Reference proteome</keyword>
<evidence type="ECO:0000256" key="5">
    <source>
        <dbReference type="ARBA" id="ARBA00022692"/>
    </source>
</evidence>
<evidence type="ECO:0000313" key="12">
    <source>
        <dbReference type="Proteomes" id="UP000778970"/>
    </source>
</evidence>